<comment type="caution">
    <text evidence="1">The sequence shown here is derived from an EMBL/GenBank/DDBJ whole genome shotgun (WGS) entry which is preliminary data.</text>
</comment>
<protein>
    <submittedName>
        <fullName evidence="1">Uncharacterized protein</fullName>
    </submittedName>
</protein>
<name>A0A7X8SGT2_9BACT</name>
<dbReference type="RefSeq" id="WP_168880593.1">
    <property type="nucleotide sequence ID" value="NZ_JABAIL010000001.1"/>
</dbReference>
<proteinExistence type="predicted"/>
<gene>
    <name evidence="1" type="ORF">HGP29_01770</name>
</gene>
<accession>A0A7X8SGT2</accession>
<dbReference type="EMBL" id="JABAIL010000001">
    <property type="protein sequence ID" value="NLR89909.1"/>
    <property type="molecule type" value="Genomic_DNA"/>
</dbReference>
<evidence type="ECO:0000313" key="1">
    <source>
        <dbReference type="EMBL" id="NLR89909.1"/>
    </source>
</evidence>
<reference evidence="1 2" key="1">
    <citation type="submission" date="2020-04" db="EMBL/GenBank/DDBJ databases">
        <title>Flammeovirga sp. SR4, a novel species isolated from seawater.</title>
        <authorList>
            <person name="Wang X."/>
        </authorList>
    </citation>
    <scope>NUCLEOTIDE SEQUENCE [LARGE SCALE GENOMIC DNA]</scope>
    <source>
        <strain evidence="1 2">SR4</strain>
    </source>
</reference>
<dbReference type="AlphaFoldDB" id="A0A7X8SGT2"/>
<evidence type="ECO:0000313" key="2">
    <source>
        <dbReference type="Proteomes" id="UP000585050"/>
    </source>
</evidence>
<dbReference type="Proteomes" id="UP000585050">
    <property type="component" value="Unassembled WGS sequence"/>
</dbReference>
<organism evidence="1 2">
    <name type="scientific">Flammeovirga agarivorans</name>
    <dbReference type="NCBI Taxonomy" id="2726742"/>
    <lineage>
        <taxon>Bacteria</taxon>
        <taxon>Pseudomonadati</taxon>
        <taxon>Bacteroidota</taxon>
        <taxon>Cytophagia</taxon>
        <taxon>Cytophagales</taxon>
        <taxon>Flammeovirgaceae</taxon>
        <taxon>Flammeovirga</taxon>
    </lineage>
</organism>
<sequence>MPKERSNHLYQLIKSMSRSEKRYFKLVSNETNTNTNKKFMLLFDLIDKQEVFDEDALLASTPELKPSQFSNLKAHLYKRILQSLRQFHLTKMEDAEIREMIDHVELLYNRGLYDQCADTLRKCKKKAQKSDHLELLLEILRWEKSLLSHTLDKHNQRRVNKLIQEVQDANDRINTINRFTNISATLNAFYLKTGYVKSQKDLNKAMSLVKGDIFNIDEDKLSINEKLSLYDLYVGFYYFTNDVNTGLEYAEKALNIFHNNQDIIPAKLDLYIASINNVLNGQYKNNQYKDFVNTKSLFRKIRTMKKVELSENIKMKLLKYSYIHEFNRLFMLGDFTGGIQRLNALLSNIEFFITKLNKHSRLILYYKIACLYFGASDFRLSSRWLNRIINSDALEMDVREDVHVFARIVNLISHYEMGNTDLVDYYVKSTYRFMLRKDNLFKFQKYIMAFLKKLSRNMNDQELMEAFIQLKEVLLPLEGDRFEKYPFMYFDIISWLEGKIEKRTVQDVIQEKARLKIGDEYPE</sequence>
<keyword evidence="2" id="KW-1185">Reference proteome</keyword>